<accession>A0A5J5EBI5</accession>
<dbReference type="EMBL" id="VXIS01000752">
    <property type="protein sequence ID" value="KAA8892560.1"/>
    <property type="molecule type" value="Genomic_DNA"/>
</dbReference>
<feature type="region of interest" description="Disordered" evidence="1">
    <location>
        <begin position="101"/>
        <end position="214"/>
    </location>
</feature>
<proteinExistence type="predicted"/>
<comment type="caution">
    <text evidence="2">The sequence shown here is derived from an EMBL/GenBank/DDBJ whole genome shotgun (WGS) entry which is preliminary data.</text>
</comment>
<evidence type="ECO:0000313" key="2">
    <source>
        <dbReference type="EMBL" id="KAA8892560.1"/>
    </source>
</evidence>
<gene>
    <name evidence="2" type="ORF">FN846DRAFT_915257</name>
</gene>
<feature type="compositionally biased region" description="Pro residues" evidence="1">
    <location>
        <begin position="143"/>
        <end position="198"/>
    </location>
</feature>
<reference evidence="2 3" key="1">
    <citation type="submission" date="2019-09" db="EMBL/GenBank/DDBJ databases">
        <title>Draft genome of the ectomycorrhizal ascomycete Sphaerosporella brunnea.</title>
        <authorList>
            <consortium name="DOE Joint Genome Institute"/>
            <person name="Benucci G.M."/>
            <person name="Marozzi G."/>
            <person name="Antonielli L."/>
            <person name="Sanchez S."/>
            <person name="Marco P."/>
            <person name="Wang X."/>
            <person name="Falini L.B."/>
            <person name="Barry K."/>
            <person name="Haridas S."/>
            <person name="Lipzen A."/>
            <person name="Labutti K."/>
            <person name="Grigoriev I.V."/>
            <person name="Murat C."/>
            <person name="Martin F."/>
            <person name="Albertini E."/>
            <person name="Donnini D."/>
            <person name="Bonito G."/>
        </authorList>
    </citation>
    <scope>NUCLEOTIDE SEQUENCE [LARGE SCALE GENOMIC DNA]</scope>
    <source>
        <strain evidence="2 3">Sb_GMNB300</strain>
    </source>
</reference>
<evidence type="ECO:0000313" key="3">
    <source>
        <dbReference type="Proteomes" id="UP000326924"/>
    </source>
</evidence>
<evidence type="ECO:0000256" key="1">
    <source>
        <dbReference type="SAM" id="MobiDB-lite"/>
    </source>
</evidence>
<protein>
    <submittedName>
        <fullName evidence="2">Uncharacterized protein</fullName>
    </submittedName>
</protein>
<dbReference type="Proteomes" id="UP000326924">
    <property type="component" value="Unassembled WGS sequence"/>
</dbReference>
<sequence>MPPRRNRGAKGPLSTEYEATRARNRIAAMSPDQRDVQVRLANRWRQRIARRAASQARYIRAWGRVDQERRRRWWRQQIQQLAVLAGEFPAELLMSGLPRGNCWPGSGSDAPPPEQDNGSDAPPPEQDNESDTPSPAVPGRLSPAPPSPAPLSPAPPSPAPPSPAPPSPAPPSLAPPSPAPLSPAPPSPAPPSPAPPSPASSVSPRSPSPPLVATAKKVILEDDLWQTATEPQRLYSLTDTETITGLPRAIYGVTPAEDPRSIPNSC</sequence>
<dbReference type="PANTHER" id="PTHR24216:SF65">
    <property type="entry name" value="PAXILLIN-LIKE PROTEIN 1"/>
    <property type="match status" value="1"/>
</dbReference>
<organism evidence="2 3">
    <name type="scientific">Sphaerosporella brunnea</name>
    <dbReference type="NCBI Taxonomy" id="1250544"/>
    <lineage>
        <taxon>Eukaryota</taxon>
        <taxon>Fungi</taxon>
        <taxon>Dikarya</taxon>
        <taxon>Ascomycota</taxon>
        <taxon>Pezizomycotina</taxon>
        <taxon>Pezizomycetes</taxon>
        <taxon>Pezizales</taxon>
        <taxon>Pyronemataceae</taxon>
        <taxon>Sphaerosporella</taxon>
    </lineage>
</organism>
<dbReference type="InParanoid" id="A0A5J5EBI5"/>
<dbReference type="PANTHER" id="PTHR24216">
    <property type="entry name" value="PAXILLIN-RELATED"/>
    <property type="match status" value="1"/>
</dbReference>
<keyword evidence="3" id="KW-1185">Reference proteome</keyword>
<name>A0A5J5EBI5_9PEZI</name>
<dbReference type="AlphaFoldDB" id="A0A5J5EBI5"/>